<dbReference type="AlphaFoldDB" id="X1M8L3"/>
<sequence length="148" mass="15975">MAKRVFTRIAKGIASVGGMGFPEPGEQTGLYSWLLQEDIEIVGVCMSLWNSLPSENDGFAWCNLELSQTAEYGQSGSIASVNAMEGWNTTPAGICATNGHQVMNFPVGLSIPVKEEGHLYVNALLEGKSAGTSEFSFLVIIYYTMKGR</sequence>
<gene>
    <name evidence="1" type="ORF">S06H3_18865</name>
</gene>
<dbReference type="EMBL" id="BARV01009593">
    <property type="protein sequence ID" value="GAI02704.1"/>
    <property type="molecule type" value="Genomic_DNA"/>
</dbReference>
<accession>X1M8L3</accession>
<proteinExistence type="predicted"/>
<evidence type="ECO:0000313" key="1">
    <source>
        <dbReference type="EMBL" id="GAI02704.1"/>
    </source>
</evidence>
<comment type="caution">
    <text evidence="1">The sequence shown here is derived from an EMBL/GenBank/DDBJ whole genome shotgun (WGS) entry which is preliminary data.</text>
</comment>
<protein>
    <submittedName>
        <fullName evidence="1">Uncharacterized protein</fullName>
    </submittedName>
</protein>
<organism evidence="1">
    <name type="scientific">marine sediment metagenome</name>
    <dbReference type="NCBI Taxonomy" id="412755"/>
    <lineage>
        <taxon>unclassified sequences</taxon>
        <taxon>metagenomes</taxon>
        <taxon>ecological metagenomes</taxon>
    </lineage>
</organism>
<reference evidence="1" key="1">
    <citation type="journal article" date="2014" name="Front. Microbiol.">
        <title>High frequency of phylogenetically diverse reductive dehalogenase-homologous genes in deep subseafloor sedimentary metagenomes.</title>
        <authorList>
            <person name="Kawai M."/>
            <person name="Futagami T."/>
            <person name="Toyoda A."/>
            <person name="Takaki Y."/>
            <person name="Nishi S."/>
            <person name="Hori S."/>
            <person name="Arai W."/>
            <person name="Tsubouchi T."/>
            <person name="Morono Y."/>
            <person name="Uchiyama I."/>
            <person name="Ito T."/>
            <person name="Fujiyama A."/>
            <person name="Inagaki F."/>
            <person name="Takami H."/>
        </authorList>
    </citation>
    <scope>NUCLEOTIDE SEQUENCE</scope>
    <source>
        <strain evidence="1">Expedition CK06-06</strain>
    </source>
</reference>
<name>X1M8L3_9ZZZZ</name>